<dbReference type="InterPro" id="IPR019264">
    <property type="entry name" value="DUF2179"/>
</dbReference>
<evidence type="ECO:0000313" key="8">
    <source>
        <dbReference type="EMBL" id="WYJ77812.1"/>
    </source>
</evidence>
<accession>A0ABZ2SQJ1</accession>
<evidence type="ECO:0000256" key="4">
    <source>
        <dbReference type="ARBA" id="ARBA00022989"/>
    </source>
</evidence>
<dbReference type="PIRSF" id="PIRSF006483">
    <property type="entry name" value="Membrane_protein_YitT"/>
    <property type="match status" value="1"/>
</dbReference>
<protein>
    <recommendedName>
        <fullName evidence="7">DUF2179 domain-containing protein</fullName>
    </recommendedName>
</protein>
<name>A0ABZ2SQJ1_9ENTE</name>
<dbReference type="Gene3D" id="3.30.70.120">
    <property type="match status" value="1"/>
</dbReference>
<keyword evidence="5 6" id="KW-0472">Membrane</keyword>
<feature type="transmembrane region" description="Helical" evidence="6">
    <location>
        <begin position="79"/>
        <end position="98"/>
    </location>
</feature>
<dbReference type="Proteomes" id="UP000664701">
    <property type="component" value="Chromosome"/>
</dbReference>
<dbReference type="InterPro" id="IPR003740">
    <property type="entry name" value="YitT"/>
</dbReference>
<dbReference type="PANTHER" id="PTHR33545:SF10">
    <property type="entry name" value="UPF0750 MEMBRANE PROTEIN YPJC"/>
    <property type="match status" value="1"/>
</dbReference>
<dbReference type="InterPro" id="IPR015867">
    <property type="entry name" value="N-reg_PII/ATP_PRibTrfase_C"/>
</dbReference>
<keyword evidence="9" id="KW-1185">Reference proteome</keyword>
<feature type="transmembrane region" description="Helical" evidence="6">
    <location>
        <begin position="12"/>
        <end position="32"/>
    </location>
</feature>
<proteinExistence type="predicted"/>
<evidence type="ECO:0000256" key="6">
    <source>
        <dbReference type="SAM" id="Phobius"/>
    </source>
</evidence>
<evidence type="ECO:0000313" key="9">
    <source>
        <dbReference type="Proteomes" id="UP000664701"/>
    </source>
</evidence>
<dbReference type="Pfam" id="PF10035">
    <property type="entry name" value="DUF2179"/>
    <property type="match status" value="1"/>
</dbReference>
<feature type="transmembrane region" description="Helical" evidence="6">
    <location>
        <begin position="44"/>
        <end position="67"/>
    </location>
</feature>
<organism evidence="8 9">
    <name type="scientific">Candidatus Enterococcus lowellii</name>
    <dbReference type="NCBI Taxonomy" id="2230877"/>
    <lineage>
        <taxon>Bacteria</taxon>
        <taxon>Bacillati</taxon>
        <taxon>Bacillota</taxon>
        <taxon>Bacilli</taxon>
        <taxon>Lactobacillales</taxon>
        <taxon>Enterococcaceae</taxon>
        <taxon>Enterococcus</taxon>
    </lineage>
</organism>
<feature type="transmembrane region" description="Helical" evidence="6">
    <location>
        <begin position="110"/>
        <end position="129"/>
    </location>
</feature>
<feature type="domain" description="DUF2179" evidence="7">
    <location>
        <begin position="224"/>
        <end position="278"/>
    </location>
</feature>
<feature type="transmembrane region" description="Helical" evidence="6">
    <location>
        <begin position="149"/>
        <end position="172"/>
    </location>
</feature>
<gene>
    <name evidence="8" type="ORF">DOK78_002450</name>
</gene>
<reference evidence="8 9" key="1">
    <citation type="submission" date="2024-03" db="EMBL/GenBank/DDBJ databases">
        <title>The Genome Sequence of Enterococcus sp. DIV2402.</title>
        <authorList>
            <consortium name="The Broad Institute Genomics Platform"/>
            <consortium name="The Broad Institute Microbial Omics Core"/>
            <consortium name="The Broad Institute Genomic Center for Infectious Diseases"/>
            <person name="Earl A."/>
            <person name="Manson A."/>
            <person name="Gilmore M."/>
            <person name="Schwartman J."/>
            <person name="Shea T."/>
            <person name="Abouelleil A."/>
            <person name="Cao P."/>
            <person name="Chapman S."/>
            <person name="Cusick C."/>
            <person name="Young S."/>
            <person name="Neafsey D."/>
            <person name="Nusbaum C."/>
            <person name="Birren B."/>
        </authorList>
    </citation>
    <scope>NUCLEOTIDE SEQUENCE [LARGE SCALE GENOMIC DNA]</scope>
    <source>
        <strain evidence="8 9">DIV2402</strain>
    </source>
</reference>
<evidence type="ECO:0000259" key="7">
    <source>
        <dbReference type="Pfam" id="PF10035"/>
    </source>
</evidence>
<keyword evidence="2" id="KW-1003">Cell membrane</keyword>
<evidence type="ECO:0000256" key="5">
    <source>
        <dbReference type="ARBA" id="ARBA00023136"/>
    </source>
</evidence>
<dbReference type="EMBL" id="CP147251">
    <property type="protein sequence ID" value="WYJ77812.1"/>
    <property type="molecule type" value="Genomic_DNA"/>
</dbReference>
<evidence type="ECO:0000256" key="3">
    <source>
        <dbReference type="ARBA" id="ARBA00022692"/>
    </source>
</evidence>
<keyword evidence="4 6" id="KW-1133">Transmembrane helix</keyword>
<dbReference type="InterPro" id="IPR051461">
    <property type="entry name" value="UPF0750_membrane"/>
</dbReference>
<dbReference type="PANTHER" id="PTHR33545">
    <property type="entry name" value="UPF0750 MEMBRANE PROTEIN YITT-RELATED"/>
    <property type="match status" value="1"/>
</dbReference>
<dbReference type="RefSeq" id="WP_207940089.1">
    <property type="nucleotide sequence ID" value="NZ_CP147251.1"/>
</dbReference>
<evidence type="ECO:0000256" key="1">
    <source>
        <dbReference type="ARBA" id="ARBA00004651"/>
    </source>
</evidence>
<evidence type="ECO:0000256" key="2">
    <source>
        <dbReference type="ARBA" id="ARBA00022475"/>
    </source>
</evidence>
<dbReference type="Pfam" id="PF02588">
    <property type="entry name" value="YitT_membrane"/>
    <property type="match status" value="1"/>
</dbReference>
<sequence>MQTIFSFRTIRDILVILLGTAIYGFGIVFFNIPNDLAEGGITGITLILRALFSIDPAISTLVLNIPLIIIGGRILGKRALYYTILGTVGLSFWLSFWQKIPLVIDLQHDLLIVALLAGVITGIGSGMIYKVGGTTGGSDVIARIVEKNFGISVGKSLLIFDVIVLILSLSYINLNRMMYTLIFAYVFTKIIDSILDGGYSAKGILIMSDKNPEIAPLLMQQLERGLTYFNGEGGYSNQTKNIIYIVVSPREISEVKRIVHETDEKAFVSVINVHEVEGEGFSYLKPKNKIFSANKKA</sequence>
<dbReference type="CDD" id="cd16380">
    <property type="entry name" value="YitT_C"/>
    <property type="match status" value="1"/>
</dbReference>
<keyword evidence="3 6" id="KW-0812">Transmembrane</keyword>
<comment type="subcellular location">
    <subcellularLocation>
        <location evidence="1">Cell membrane</location>
        <topology evidence="1">Multi-pass membrane protein</topology>
    </subcellularLocation>
</comment>